<feature type="domain" description="Putative restriction endonuclease" evidence="1">
    <location>
        <begin position="17"/>
        <end position="162"/>
    </location>
</feature>
<dbReference type="Gene3D" id="3.90.1570.10">
    <property type="entry name" value="tt1808, chain A"/>
    <property type="match status" value="1"/>
</dbReference>
<evidence type="ECO:0000259" key="1">
    <source>
        <dbReference type="Pfam" id="PF05685"/>
    </source>
</evidence>
<dbReference type="SUPFAM" id="SSF52980">
    <property type="entry name" value="Restriction endonuclease-like"/>
    <property type="match status" value="1"/>
</dbReference>
<dbReference type="CDD" id="cd06260">
    <property type="entry name" value="DUF820-like"/>
    <property type="match status" value="1"/>
</dbReference>
<keyword evidence="2" id="KW-0378">Hydrolase</keyword>
<keyword evidence="2" id="KW-0255">Endonuclease</keyword>
<dbReference type="Proteomes" id="UP000535890">
    <property type="component" value="Unassembled WGS sequence"/>
</dbReference>
<protein>
    <submittedName>
        <fullName evidence="2">Uma2 family endonuclease</fullName>
    </submittedName>
</protein>
<gene>
    <name evidence="2" type="ORF">BJ983_002321</name>
</gene>
<dbReference type="Pfam" id="PF05685">
    <property type="entry name" value="Uma2"/>
    <property type="match status" value="1"/>
</dbReference>
<dbReference type="InterPro" id="IPR012296">
    <property type="entry name" value="Nuclease_put_TT1808"/>
</dbReference>
<accession>A0A7Y9J657</accession>
<dbReference type="InterPro" id="IPR011335">
    <property type="entry name" value="Restrct_endonuc-II-like"/>
</dbReference>
<dbReference type="GO" id="GO:0004519">
    <property type="term" value="F:endonuclease activity"/>
    <property type="evidence" value="ECO:0007669"/>
    <property type="project" value="UniProtKB-KW"/>
</dbReference>
<evidence type="ECO:0000313" key="3">
    <source>
        <dbReference type="Proteomes" id="UP000535890"/>
    </source>
</evidence>
<proteinExistence type="predicted"/>
<dbReference type="PANTHER" id="PTHR35400:SF3">
    <property type="entry name" value="SLL1072 PROTEIN"/>
    <property type="match status" value="1"/>
</dbReference>
<comment type="caution">
    <text evidence="2">The sequence shown here is derived from an EMBL/GenBank/DDBJ whole genome shotgun (WGS) entry which is preliminary data.</text>
</comment>
<dbReference type="EMBL" id="JACCBN010000001">
    <property type="protein sequence ID" value="NYD36219.1"/>
    <property type="molecule type" value="Genomic_DNA"/>
</dbReference>
<reference evidence="2 3" key="1">
    <citation type="submission" date="2020-07" db="EMBL/GenBank/DDBJ databases">
        <title>Sequencing the genomes of 1000 actinobacteria strains.</title>
        <authorList>
            <person name="Klenk H.-P."/>
        </authorList>
    </citation>
    <scope>NUCLEOTIDE SEQUENCE [LARGE SCALE GENOMIC DNA]</scope>
    <source>
        <strain evidence="2 3">DSM 45772</strain>
    </source>
</reference>
<dbReference type="PANTHER" id="PTHR35400">
    <property type="entry name" value="SLR1083 PROTEIN"/>
    <property type="match status" value="1"/>
</dbReference>
<keyword evidence="3" id="KW-1185">Reference proteome</keyword>
<organism evidence="2 3">
    <name type="scientific">Actinomycetospora corticicola</name>
    <dbReference type="NCBI Taxonomy" id="663602"/>
    <lineage>
        <taxon>Bacteria</taxon>
        <taxon>Bacillati</taxon>
        <taxon>Actinomycetota</taxon>
        <taxon>Actinomycetes</taxon>
        <taxon>Pseudonocardiales</taxon>
        <taxon>Pseudonocardiaceae</taxon>
        <taxon>Actinomycetospora</taxon>
    </lineage>
</organism>
<dbReference type="RefSeq" id="WP_179793935.1">
    <property type="nucleotide sequence ID" value="NZ_BAABHP010000007.1"/>
</dbReference>
<sequence>MTTAQPWPDHLLSLDEWEALDEELVKTAELVEGVLVVSPSPGPPHQNLMWRLCAALAPQVAPDHVLVPDIDVLIDAGPPPTVRKPDVAVVRAEAFRRGGRLVPVDLLAAVEILSPGSRRTDRVAKLAEYAEGGIPHYGIVDPDGPTLTEFVLVDGAYRVVTEHRGVAPLGFGATLDLAALR</sequence>
<dbReference type="AlphaFoldDB" id="A0A7Y9J657"/>
<evidence type="ECO:0000313" key="2">
    <source>
        <dbReference type="EMBL" id="NYD36219.1"/>
    </source>
</evidence>
<dbReference type="InterPro" id="IPR008538">
    <property type="entry name" value="Uma2"/>
</dbReference>
<keyword evidence="2" id="KW-0540">Nuclease</keyword>
<name>A0A7Y9J657_9PSEU</name>